<evidence type="ECO:0000256" key="2">
    <source>
        <dbReference type="ARBA" id="ARBA00022801"/>
    </source>
</evidence>
<dbReference type="EMBL" id="CP001999">
    <property type="protein sequence ID" value="ADG93120.1"/>
    <property type="molecule type" value="Genomic_DNA"/>
</dbReference>
<reference evidence="4 5" key="1">
    <citation type="journal article" date="2010" name="Stand. Genomic Sci.">
        <title>Complete genome sequence of Arcobacter nitrofigilis type strain (CI).</title>
        <authorList>
            <person name="Pati A."/>
            <person name="Gronow S."/>
            <person name="Lapidus A."/>
            <person name="Copeland A."/>
            <person name="Glavina Del Rio T."/>
            <person name="Nolan M."/>
            <person name="Lucas S."/>
            <person name="Tice H."/>
            <person name="Cheng J.F."/>
            <person name="Han C."/>
            <person name="Chertkov O."/>
            <person name="Bruce D."/>
            <person name="Tapia R."/>
            <person name="Goodwin L."/>
            <person name="Pitluck S."/>
            <person name="Liolios K."/>
            <person name="Ivanova N."/>
            <person name="Mavromatis K."/>
            <person name="Chen A."/>
            <person name="Palaniappan K."/>
            <person name="Land M."/>
            <person name="Hauser L."/>
            <person name="Chang Y.J."/>
            <person name="Jeffries C.D."/>
            <person name="Detter J.C."/>
            <person name="Rohde M."/>
            <person name="Goker M."/>
            <person name="Bristow J."/>
            <person name="Eisen J.A."/>
            <person name="Markowitz V."/>
            <person name="Hugenholtz P."/>
            <person name="Klenk H.P."/>
            <person name="Kyrpides N.C."/>
        </authorList>
    </citation>
    <scope>NUCLEOTIDE SEQUENCE [LARGE SCALE GENOMIC DNA]</scope>
    <source>
        <strain evidence="5">ATCC 33309 / DSM 7299 / CCUG 15893 / LMG 7604 / NCTC 12251 / CI</strain>
    </source>
</reference>
<keyword evidence="1" id="KW-0444">Lipid biosynthesis</keyword>
<keyword evidence="5" id="KW-1185">Reference proteome</keyword>
<protein>
    <recommendedName>
        <fullName evidence="6">Acyl carrier protein phosphodiesterase</fullName>
    </recommendedName>
</protein>
<dbReference type="PANTHER" id="PTHR38764:SF1">
    <property type="entry name" value="ACYL CARRIER PROTEIN PHOSPHODIESTERASE"/>
    <property type="match status" value="1"/>
</dbReference>
<dbReference type="HOGENOM" id="CLU_099370_1_1_7"/>
<evidence type="ECO:0000313" key="5">
    <source>
        <dbReference type="Proteomes" id="UP000000939"/>
    </source>
</evidence>
<dbReference type="Pfam" id="PF04336">
    <property type="entry name" value="ACP_PD"/>
    <property type="match status" value="1"/>
</dbReference>
<dbReference type="InterPro" id="IPR007431">
    <property type="entry name" value="ACP_PD"/>
</dbReference>
<dbReference type="OrthoDB" id="8442777at2"/>
<keyword evidence="2" id="KW-0378">Hydrolase</keyword>
<evidence type="ECO:0000313" key="4">
    <source>
        <dbReference type="EMBL" id="ADG93120.1"/>
    </source>
</evidence>
<dbReference type="AlphaFoldDB" id="D5V5V3"/>
<evidence type="ECO:0000256" key="1">
    <source>
        <dbReference type="ARBA" id="ARBA00022516"/>
    </source>
</evidence>
<proteinExistence type="predicted"/>
<keyword evidence="3" id="KW-0443">Lipid metabolism</keyword>
<dbReference type="RefSeq" id="WP_013135265.1">
    <property type="nucleotide sequence ID" value="NC_014166.1"/>
</dbReference>
<dbReference type="STRING" id="572480.Arnit_1463"/>
<sequence>MNWLAHIFLSEHNIDFQIGNYLADPLKAKAWEGANEDIKKAMKIHKLIDSYTDNHPTFKQSKNRLGNSGLLKAVVIDLTYDYLLTKNWHRYSNITLDKFLDDFYIKANANMHTLPDEAKQKLKSLIEFDLLNKYQSLEHLNQSFNRVDRRISFRVLKRDNVSRYYEIVCENIDEIEEDFLLFFPQLCNKVKENVNNSKLIHWKI</sequence>
<name>D5V5V3_ARCNC</name>
<dbReference type="PANTHER" id="PTHR38764">
    <property type="entry name" value="ACYL CARRIER PROTEIN PHOSPHODIESTERASE"/>
    <property type="match status" value="1"/>
</dbReference>
<gene>
    <name evidence="4" type="ordered locus">Arnit_1463</name>
</gene>
<dbReference type="Proteomes" id="UP000000939">
    <property type="component" value="Chromosome"/>
</dbReference>
<dbReference type="GO" id="GO:0008770">
    <property type="term" value="F:[acyl-carrier-protein] phosphodiesterase activity"/>
    <property type="evidence" value="ECO:0007669"/>
    <property type="project" value="InterPro"/>
</dbReference>
<dbReference type="GO" id="GO:0006633">
    <property type="term" value="P:fatty acid biosynthetic process"/>
    <property type="evidence" value="ECO:0007669"/>
    <property type="project" value="InterPro"/>
</dbReference>
<accession>D5V5V3</accession>
<evidence type="ECO:0008006" key="6">
    <source>
        <dbReference type="Google" id="ProtNLM"/>
    </source>
</evidence>
<evidence type="ECO:0000256" key="3">
    <source>
        <dbReference type="ARBA" id="ARBA00023098"/>
    </source>
</evidence>
<organism evidence="4 5">
    <name type="scientific">Arcobacter nitrofigilis (strain ATCC 33309 / DSM 7299 / CCUG 15893 / LMG 7604 / NCTC 12251 / CI)</name>
    <name type="common">Campylobacter nitrofigilis</name>
    <dbReference type="NCBI Taxonomy" id="572480"/>
    <lineage>
        <taxon>Bacteria</taxon>
        <taxon>Pseudomonadati</taxon>
        <taxon>Campylobacterota</taxon>
        <taxon>Epsilonproteobacteria</taxon>
        <taxon>Campylobacterales</taxon>
        <taxon>Arcobacteraceae</taxon>
        <taxon>Arcobacter</taxon>
    </lineage>
</organism>
<dbReference type="KEGG" id="ant:Arnit_1463"/>
<dbReference type="eggNOG" id="COG3124">
    <property type="taxonomic scope" value="Bacteria"/>
</dbReference>